<dbReference type="InterPro" id="IPR011992">
    <property type="entry name" value="EF-hand-dom_pair"/>
</dbReference>
<evidence type="ECO:0000256" key="3">
    <source>
        <dbReference type="ARBA" id="ARBA00022837"/>
    </source>
</evidence>
<dbReference type="AlphaFoldDB" id="A0A9Q1ECK0"/>
<dbReference type="InterPro" id="IPR018247">
    <property type="entry name" value="EF_Hand_1_Ca_BS"/>
</dbReference>
<dbReference type="SMART" id="SM01394">
    <property type="entry name" value="S_100"/>
    <property type="match status" value="1"/>
</dbReference>
<organism evidence="5 6">
    <name type="scientific">Synaphobranchus kaupii</name>
    <name type="common">Kaup's arrowtooth eel</name>
    <dbReference type="NCBI Taxonomy" id="118154"/>
    <lineage>
        <taxon>Eukaryota</taxon>
        <taxon>Metazoa</taxon>
        <taxon>Chordata</taxon>
        <taxon>Craniata</taxon>
        <taxon>Vertebrata</taxon>
        <taxon>Euteleostomi</taxon>
        <taxon>Actinopterygii</taxon>
        <taxon>Neopterygii</taxon>
        <taxon>Teleostei</taxon>
        <taxon>Anguilliformes</taxon>
        <taxon>Synaphobranchidae</taxon>
        <taxon>Synaphobranchus</taxon>
    </lineage>
</organism>
<sequence>MDKTSTAAGPIYRTLSSKQQTGFPVSVNMAQLEGGPGAIELGLACIVGCFDKHARGDGDAASLTTKEFQSLIKDGFPNVLKGECAEKIMKTLDLDESGTVDFKEFMNLIGSLAIMLHQALSEISQKSK</sequence>
<dbReference type="InterPro" id="IPR002048">
    <property type="entry name" value="EF_hand_dom"/>
</dbReference>
<accession>A0A9Q1ECK0</accession>
<evidence type="ECO:0000256" key="2">
    <source>
        <dbReference type="ARBA" id="ARBA00022723"/>
    </source>
</evidence>
<dbReference type="Proteomes" id="UP001152622">
    <property type="component" value="Chromosome 20"/>
</dbReference>
<evidence type="ECO:0000259" key="4">
    <source>
        <dbReference type="PROSITE" id="PS50222"/>
    </source>
</evidence>
<comment type="similarity">
    <text evidence="1">Belongs to the S-100 family.</text>
</comment>
<keyword evidence="6" id="KW-1185">Reference proteome</keyword>
<dbReference type="InterPro" id="IPR034325">
    <property type="entry name" value="S-100_dom"/>
</dbReference>
<dbReference type="EMBL" id="JAINUF010000020">
    <property type="protein sequence ID" value="KAJ8336292.1"/>
    <property type="molecule type" value="Genomic_DNA"/>
</dbReference>
<protein>
    <recommendedName>
        <fullName evidence="4">EF-hand domain-containing protein</fullName>
    </recommendedName>
</protein>
<dbReference type="PANTHER" id="PTHR11639:SF134">
    <property type="entry name" value="PROTEIN S100-A1-RELATED"/>
    <property type="match status" value="1"/>
</dbReference>
<evidence type="ECO:0000313" key="5">
    <source>
        <dbReference type="EMBL" id="KAJ8336292.1"/>
    </source>
</evidence>
<feature type="domain" description="EF-hand" evidence="4">
    <location>
        <begin position="80"/>
        <end position="115"/>
    </location>
</feature>
<comment type="caution">
    <text evidence="5">The sequence shown here is derived from an EMBL/GenBank/DDBJ whole genome shotgun (WGS) entry which is preliminary data.</text>
</comment>
<gene>
    <name evidence="5" type="ORF">SKAU_G00396350</name>
</gene>
<dbReference type="SUPFAM" id="SSF47473">
    <property type="entry name" value="EF-hand"/>
    <property type="match status" value="1"/>
</dbReference>
<dbReference type="InterPro" id="IPR013787">
    <property type="entry name" value="S100_Ca-bd_sub"/>
</dbReference>
<dbReference type="GO" id="GO:0005509">
    <property type="term" value="F:calcium ion binding"/>
    <property type="evidence" value="ECO:0007669"/>
    <property type="project" value="InterPro"/>
</dbReference>
<reference evidence="5" key="1">
    <citation type="journal article" date="2023" name="Science">
        <title>Genome structures resolve the early diversification of teleost fishes.</title>
        <authorList>
            <person name="Parey E."/>
            <person name="Louis A."/>
            <person name="Montfort J."/>
            <person name="Bouchez O."/>
            <person name="Roques C."/>
            <person name="Iampietro C."/>
            <person name="Lluch J."/>
            <person name="Castinel A."/>
            <person name="Donnadieu C."/>
            <person name="Desvignes T."/>
            <person name="Floi Bucao C."/>
            <person name="Jouanno E."/>
            <person name="Wen M."/>
            <person name="Mejri S."/>
            <person name="Dirks R."/>
            <person name="Jansen H."/>
            <person name="Henkel C."/>
            <person name="Chen W.J."/>
            <person name="Zahm M."/>
            <person name="Cabau C."/>
            <person name="Klopp C."/>
            <person name="Thompson A.W."/>
            <person name="Robinson-Rechavi M."/>
            <person name="Braasch I."/>
            <person name="Lecointre G."/>
            <person name="Bobe J."/>
            <person name="Postlethwait J.H."/>
            <person name="Berthelot C."/>
            <person name="Roest Crollius H."/>
            <person name="Guiguen Y."/>
        </authorList>
    </citation>
    <scope>NUCLEOTIDE SEQUENCE</scope>
    <source>
        <strain evidence="5">WJC10195</strain>
    </source>
</reference>
<dbReference type="GO" id="GO:0046914">
    <property type="term" value="F:transition metal ion binding"/>
    <property type="evidence" value="ECO:0007669"/>
    <property type="project" value="InterPro"/>
</dbReference>
<name>A0A9Q1ECK0_SYNKA</name>
<dbReference type="Pfam" id="PF01023">
    <property type="entry name" value="S_100"/>
    <property type="match status" value="1"/>
</dbReference>
<dbReference type="PROSITE" id="PS50222">
    <property type="entry name" value="EF_HAND_2"/>
    <property type="match status" value="1"/>
</dbReference>
<keyword evidence="2" id="KW-0479">Metal-binding</keyword>
<dbReference type="CDD" id="cd00213">
    <property type="entry name" value="S-100"/>
    <property type="match status" value="1"/>
</dbReference>
<evidence type="ECO:0000313" key="6">
    <source>
        <dbReference type="Proteomes" id="UP001152622"/>
    </source>
</evidence>
<dbReference type="PROSITE" id="PS00018">
    <property type="entry name" value="EF_HAND_1"/>
    <property type="match status" value="1"/>
</dbReference>
<dbReference type="OrthoDB" id="26525at2759"/>
<keyword evidence="3" id="KW-0106">Calcium</keyword>
<dbReference type="Gene3D" id="1.10.238.10">
    <property type="entry name" value="EF-hand"/>
    <property type="match status" value="1"/>
</dbReference>
<dbReference type="SMART" id="SM00054">
    <property type="entry name" value="EFh"/>
    <property type="match status" value="1"/>
</dbReference>
<evidence type="ECO:0000256" key="1">
    <source>
        <dbReference type="ARBA" id="ARBA00007323"/>
    </source>
</evidence>
<dbReference type="PANTHER" id="PTHR11639">
    <property type="entry name" value="S100 CALCIUM-BINDING PROTEIN"/>
    <property type="match status" value="1"/>
</dbReference>
<dbReference type="GO" id="GO:0048306">
    <property type="term" value="F:calcium-dependent protein binding"/>
    <property type="evidence" value="ECO:0007669"/>
    <property type="project" value="TreeGrafter"/>
</dbReference>
<proteinExistence type="inferred from homology"/>